<dbReference type="GO" id="GO:0006310">
    <property type="term" value="P:DNA recombination"/>
    <property type="evidence" value="ECO:0007669"/>
    <property type="project" value="UniProtKB-KW"/>
</dbReference>
<gene>
    <name evidence="3" type="ordered locus">Nmar_1377</name>
</gene>
<dbReference type="InterPro" id="IPR013762">
    <property type="entry name" value="Integrase-like_cat_sf"/>
</dbReference>
<dbReference type="InParanoid" id="A9A2N4"/>
<sequence length="505" mass="58905">MLKVYQVLKKFDSKKDYGFDIRPQYARCLAVMKKGERIDSKAFAKEHKNEFTQRRNTVEATLAVVYKAISIGKKIGVLKEIPNDSVPILYDDFCKLETVSYFRSQLRGSNRKNIKSVTDGTKDTYTRHLHYFNNWIFGKTLEYTAEVQTSKDSYKKVTKKVTLKGVEPFLKIFSESHFDKKPFVKLIKRYFLESDVKLKSKSMRNNSFFAINEYFKKNDEPIGLSFDPNAGIQHDDNDSEQIMTLDEFLTILTIGKPSLTERAVFLCKFQRGLDSSTLVDRFNFEVWSKLVESFGTEDYKKWDLKKCPILIELTRVKTNVSHFGFLDRDAVSAIIDYLPYRKKITGQEMSNKSALFLNNFQKPIKETWITKSFERMRKNSGLDEILNSKSVGNGSRKKYRITPHETRDLLKSVLIDSDVRYDLAEEFIGHKTKDSYEKQAHLFTATLRKEYIKASGRLNIFSKFKEISKGASSNEDLEAKIEEMRLKMQKMDKKISRTSKLRRKK</sequence>
<dbReference type="GO" id="GO:0015074">
    <property type="term" value="P:DNA integration"/>
    <property type="evidence" value="ECO:0007669"/>
    <property type="project" value="InterPro"/>
</dbReference>
<dbReference type="EnsemblBacteria" id="ABX13273">
    <property type="protein sequence ID" value="ABX13273"/>
    <property type="gene ID" value="Nmar_1377"/>
</dbReference>
<dbReference type="InterPro" id="IPR011010">
    <property type="entry name" value="DNA_brk_join_enz"/>
</dbReference>
<protein>
    <recommendedName>
        <fullName evidence="2">Tyr recombinase domain-containing protein</fullName>
    </recommendedName>
</protein>
<keyword evidence="4" id="KW-1185">Reference proteome</keyword>
<keyword evidence="1" id="KW-0233">DNA recombination</keyword>
<proteinExistence type="predicted"/>
<dbReference type="Proteomes" id="UP000000792">
    <property type="component" value="Chromosome"/>
</dbReference>
<dbReference type="AlphaFoldDB" id="A9A2N4"/>
<dbReference type="RefSeq" id="WP_012215760.1">
    <property type="nucleotide sequence ID" value="NC_010085.1"/>
</dbReference>
<dbReference type="EMBL" id="CP000866">
    <property type="protein sequence ID" value="ABX13273.1"/>
    <property type="molecule type" value="Genomic_DNA"/>
</dbReference>
<accession>A9A2N4</accession>
<evidence type="ECO:0000256" key="1">
    <source>
        <dbReference type="ARBA" id="ARBA00023172"/>
    </source>
</evidence>
<reference evidence="3 4" key="1">
    <citation type="journal article" date="2010" name="Proc. Natl. Acad. Sci. U.S.A.">
        <title>Nitrosopumilus maritimus genome reveals unique mechanisms for nitrification and autotrophy in globally distributed marine crenarchaea.</title>
        <authorList>
            <person name="Walker C.B."/>
            <person name="de la Torre J.R."/>
            <person name="Klotz M.G."/>
            <person name="Urakawa H."/>
            <person name="Pinel N."/>
            <person name="Arp D.J."/>
            <person name="Brochier-Armanet C."/>
            <person name="Chain P.S."/>
            <person name="Chan P.P."/>
            <person name="Gollabgir A."/>
            <person name="Hemp J."/>
            <person name="Hugler M."/>
            <person name="Karr E.A."/>
            <person name="Konneke M."/>
            <person name="Shin M."/>
            <person name="Lawton T.J."/>
            <person name="Lowe T."/>
            <person name="Martens-Habbena W."/>
            <person name="Sayavedra-Soto L.A."/>
            <person name="Lang D."/>
            <person name="Sievert S.M."/>
            <person name="Rosenzweig A.C."/>
            <person name="Manning G."/>
            <person name="Stahl D.A."/>
        </authorList>
    </citation>
    <scope>NUCLEOTIDE SEQUENCE [LARGE SCALE GENOMIC DNA]</scope>
    <source>
        <strain evidence="3 4">SCM1</strain>
    </source>
</reference>
<feature type="domain" description="Tyr recombinase" evidence="2">
    <location>
        <begin position="303"/>
        <end position="435"/>
    </location>
</feature>
<dbReference type="Pfam" id="PF00589">
    <property type="entry name" value="Phage_integrase"/>
    <property type="match status" value="1"/>
</dbReference>
<dbReference type="SUPFAM" id="SSF56349">
    <property type="entry name" value="DNA breaking-rejoining enzymes"/>
    <property type="match status" value="1"/>
</dbReference>
<dbReference type="GeneID" id="5773065"/>
<dbReference type="GO" id="GO:0003677">
    <property type="term" value="F:DNA binding"/>
    <property type="evidence" value="ECO:0007669"/>
    <property type="project" value="InterPro"/>
</dbReference>
<dbReference type="Gene3D" id="1.10.443.10">
    <property type="entry name" value="Intergrase catalytic core"/>
    <property type="match status" value="1"/>
</dbReference>
<dbReference type="eggNOG" id="arCOG01245">
    <property type="taxonomic scope" value="Archaea"/>
</dbReference>
<name>A9A2N4_NITMS</name>
<evidence type="ECO:0000313" key="3">
    <source>
        <dbReference type="EMBL" id="ABX13273.1"/>
    </source>
</evidence>
<evidence type="ECO:0000259" key="2">
    <source>
        <dbReference type="Pfam" id="PF00589"/>
    </source>
</evidence>
<dbReference type="HOGENOM" id="CLU_041515_0_0_2"/>
<organism evidence="3 4">
    <name type="scientific">Nitrosopumilus maritimus (strain SCM1)</name>
    <dbReference type="NCBI Taxonomy" id="436308"/>
    <lineage>
        <taxon>Archaea</taxon>
        <taxon>Nitrososphaerota</taxon>
        <taxon>Nitrososphaeria</taxon>
        <taxon>Nitrosopumilales</taxon>
        <taxon>Nitrosopumilaceae</taxon>
        <taxon>Nitrosopumilus</taxon>
    </lineage>
</organism>
<evidence type="ECO:0000313" key="4">
    <source>
        <dbReference type="Proteomes" id="UP000000792"/>
    </source>
</evidence>
<dbReference type="KEGG" id="nmr:Nmar_1377"/>
<dbReference type="PROSITE" id="PS00018">
    <property type="entry name" value="EF_HAND_1"/>
    <property type="match status" value="1"/>
</dbReference>
<dbReference type="InterPro" id="IPR018247">
    <property type="entry name" value="EF_Hand_1_Ca_BS"/>
</dbReference>
<dbReference type="InterPro" id="IPR002104">
    <property type="entry name" value="Integrase_catalytic"/>
</dbReference>
<dbReference type="OrthoDB" id="3363at2157"/>